<sequence length="92" mass="10516">MLKKSKLLLLIIILAGCSNQMSKKAPLIPMEDFFRNPDKSSFQISPDGQHIAYMKPWKTRMNVHVINVETTDETRLTSSEDRGIYGYGWLGN</sequence>
<proteinExistence type="predicted"/>
<reference evidence="1" key="1">
    <citation type="submission" date="2018-05" db="EMBL/GenBank/DDBJ databases">
        <authorList>
            <person name="Lanie J.A."/>
            <person name="Ng W.-L."/>
            <person name="Kazmierczak K.M."/>
            <person name="Andrzejewski T.M."/>
            <person name="Davidsen T.M."/>
            <person name="Wayne K.J."/>
            <person name="Tettelin H."/>
            <person name="Glass J.I."/>
            <person name="Rusch D."/>
            <person name="Podicherti R."/>
            <person name="Tsui H.-C.T."/>
            <person name="Winkler M.E."/>
        </authorList>
    </citation>
    <scope>NUCLEOTIDE SEQUENCE</scope>
</reference>
<dbReference type="AlphaFoldDB" id="A0A382SR95"/>
<evidence type="ECO:0000313" key="1">
    <source>
        <dbReference type="EMBL" id="SVD12082.1"/>
    </source>
</evidence>
<organism evidence="1">
    <name type="scientific">marine metagenome</name>
    <dbReference type="NCBI Taxonomy" id="408172"/>
    <lineage>
        <taxon>unclassified sequences</taxon>
        <taxon>metagenomes</taxon>
        <taxon>ecological metagenomes</taxon>
    </lineage>
</organism>
<protein>
    <recommendedName>
        <fullName evidence="2">Dipeptidylpeptidase IV N-terminal domain-containing protein</fullName>
    </recommendedName>
</protein>
<feature type="non-terminal residue" evidence="1">
    <location>
        <position position="92"/>
    </location>
</feature>
<name>A0A382SR95_9ZZZZ</name>
<dbReference type="SUPFAM" id="SSF82171">
    <property type="entry name" value="DPP6 N-terminal domain-like"/>
    <property type="match status" value="1"/>
</dbReference>
<accession>A0A382SR95</accession>
<dbReference type="PROSITE" id="PS51257">
    <property type="entry name" value="PROKAR_LIPOPROTEIN"/>
    <property type="match status" value="1"/>
</dbReference>
<dbReference type="Gene3D" id="2.120.10.30">
    <property type="entry name" value="TolB, C-terminal domain"/>
    <property type="match status" value="1"/>
</dbReference>
<evidence type="ECO:0008006" key="2">
    <source>
        <dbReference type="Google" id="ProtNLM"/>
    </source>
</evidence>
<dbReference type="EMBL" id="UINC01130797">
    <property type="protein sequence ID" value="SVD12082.1"/>
    <property type="molecule type" value="Genomic_DNA"/>
</dbReference>
<dbReference type="InterPro" id="IPR011042">
    <property type="entry name" value="6-blade_b-propeller_TolB-like"/>
</dbReference>
<gene>
    <name evidence="1" type="ORF">METZ01_LOCUS364936</name>
</gene>